<evidence type="ECO:0000256" key="1">
    <source>
        <dbReference type="SAM" id="MobiDB-lite"/>
    </source>
</evidence>
<dbReference type="InParanoid" id="A0A1J7IW60"/>
<feature type="region of interest" description="Disordered" evidence="1">
    <location>
        <begin position="59"/>
        <end position="83"/>
    </location>
</feature>
<dbReference type="AlphaFoldDB" id="A0A1J7IW60"/>
<evidence type="ECO:0000313" key="3">
    <source>
        <dbReference type="Proteomes" id="UP000182658"/>
    </source>
</evidence>
<keyword evidence="3" id="KW-1185">Reference proteome</keyword>
<evidence type="ECO:0000313" key="2">
    <source>
        <dbReference type="EMBL" id="OIW31541.1"/>
    </source>
</evidence>
<organism evidence="2 3">
    <name type="scientific">Coniochaeta ligniaria NRRL 30616</name>
    <dbReference type="NCBI Taxonomy" id="1408157"/>
    <lineage>
        <taxon>Eukaryota</taxon>
        <taxon>Fungi</taxon>
        <taxon>Dikarya</taxon>
        <taxon>Ascomycota</taxon>
        <taxon>Pezizomycotina</taxon>
        <taxon>Sordariomycetes</taxon>
        <taxon>Sordariomycetidae</taxon>
        <taxon>Coniochaetales</taxon>
        <taxon>Coniochaetaceae</taxon>
        <taxon>Coniochaeta</taxon>
    </lineage>
</organism>
<dbReference type="EMBL" id="KV875095">
    <property type="protein sequence ID" value="OIW31541.1"/>
    <property type="molecule type" value="Genomic_DNA"/>
</dbReference>
<accession>A0A1J7IW60</accession>
<name>A0A1J7IW60_9PEZI</name>
<protein>
    <submittedName>
        <fullName evidence="2">Uncharacterized protein</fullName>
    </submittedName>
</protein>
<dbReference type="Proteomes" id="UP000182658">
    <property type="component" value="Unassembled WGS sequence"/>
</dbReference>
<reference evidence="2 3" key="1">
    <citation type="submission" date="2016-10" db="EMBL/GenBank/DDBJ databases">
        <title>Draft genome sequence of Coniochaeta ligniaria NRRL30616, a lignocellulolytic fungus for bioabatement of inhibitors in plant biomass hydrolysates.</title>
        <authorList>
            <consortium name="DOE Joint Genome Institute"/>
            <person name="Jimenez D.J."/>
            <person name="Hector R.E."/>
            <person name="Riley R."/>
            <person name="Sun H."/>
            <person name="Grigoriev I.V."/>
            <person name="Van Elsas J.D."/>
            <person name="Nichols N.N."/>
        </authorList>
    </citation>
    <scope>NUCLEOTIDE SEQUENCE [LARGE SCALE GENOMIC DNA]</scope>
    <source>
        <strain evidence="2 3">NRRL 30616</strain>
    </source>
</reference>
<sequence length="83" mass="9466">MPWSCYIFPWFPLSALSRFQRCVSTLKIVFRPKLALFDPSLMSYFKTLAVHRPITKRPVGARLAPTTPRELQTASEHGDQATS</sequence>
<gene>
    <name evidence="2" type="ORF">CONLIGDRAFT_629211</name>
</gene>
<proteinExistence type="predicted"/>